<dbReference type="PANTHER" id="PTHR30055:SF146">
    <property type="entry name" value="HTH-TYPE TRANSCRIPTIONAL DUAL REGULATOR CECR"/>
    <property type="match status" value="1"/>
</dbReference>
<dbReference type="AlphaFoldDB" id="A0A0T5NPM6"/>
<evidence type="ECO:0000313" key="6">
    <source>
        <dbReference type="Proteomes" id="UP000051401"/>
    </source>
</evidence>
<dbReference type="PRINTS" id="PR00455">
    <property type="entry name" value="HTHTETR"/>
</dbReference>
<proteinExistence type="predicted"/>
<dbReference type="InterPro" id="IPR036271">
    <property type="entry name" value="Tet_transcr_reg_TetR-rel_C_sf"/>
</dbReference>
<dbReference type="InterPro" id="IPR039536">
    <property type="entry name" value="TetR_C_Proteobacteria"/>
</dbReference>
<dbReference type="RefSeq" id="WP_057822043.1">
    <property type="nucleotide sequence ID" value="NZ_CP031600.1"/>
</dbReference>
<sequence length="202" mass="22514">MPVRKMADVMIGAREVFFRCGYEGATVDAIAAEGKVSKATMYSYYPSKEQLFLGVVESECGRLAEEILRPLTASLEPRAQLEELALRMVDLVLDDTYIRLLRTCIGACEALPEVGEVYFRAGPKPARELVGRILERLTREGALDVDDTRRASDYFIHLCVSGLLMPRLLAVKRAVNREKHAGEAVAAFLRLYGSGHRDNFSD</sequence>
<dbReference type="Gene3D" id="1.10.10.60">
    <property type="entry name" value="Homeodomain-like"/>
    <property type="match status" value="1"/>
</dbReference>
<evidence type="ECO:0000313" key="5">
    <source>
        <dbReference type="EMBL" id="QEW29901.1"/>
    </source>
</evidence>
<dbReference type="PROSITE" id="PS50977">
    <property type="entry name" value="HTH_TETR_2"/>
    <property type="match status" value="1"/>
</dbReference>
<dbReference type="PANTHER" id="PTHR30055">
    <property type="entry name" value="HTH-TYPE TRANSCRIPTIONAL REGULATOR RUTR"/>
    <property type="match status" value="1"/>
</dbReference>
<accession>A0A0T5NPM6</accession>
<feature type="domain" description="HTH tetR-type" evidence="3">
    <location>
        <begin position="3"/>
        <end position="63"/>
    </location>
</feature>
<reference evidence="5 7" key="2">
    <citation type="submission" date="2018-08" db="EMBL/GenBank/DDBJ databases">
        <title>Genetic Globetrotter - A new plasmid hitch-hiking vast phylogenetic and geographic distances.</title>
        <authorList>
            <person name="Vollmers J."/>
            <person name="Petersen J."/>
        </authorList>
    </citation>
    <scope>NUCLEOTIDE SEQUENCE [LARGE SCALE GENOMIC DNA]</scope>
    <source>
        <strain evidence="5 7">DSM 26383</strain>
        <plasmid evidence="5">pRIdsm_02</plasmid>
        <plasmid evidence="7">pridsm_02</plasmid>
    </source>
</reference>
<dbReference type="InterPro" id="IPR001647">
    <property type="entry name" value="HTH_TetR"/>
</dbReference>
<keyword evidence="6" id="KW-1185">Reference proteome</keyword>
<dbReference type="Pfam" id="PF14246">
    <property type="entry name" value="TetR_C_7"/>
    <property type="match status" value="1"/>
</dbReference>
<evidence type="ECO:0000256" key="2">
    <source>
        <dbReference type="PROSITE-ProRule" id="PRU00335"/>
    </source>
</evidence>
<reference evidence="4 6" key="1">
    <citation type="submission" date="2015-04" db="EMBL/GenBank/DDBJ databases">
        <title>The draft genome sequence of Roseovarius indicus B108T.</title>
        <authorList>
            <person name="Li G."/>
            <person name="Lai Q."/>
            <person name="Shao Z."/>
            <person name="Yan P."/>
        </authorList>
    </citation>
    <scope>NUCLEOTIDE SEQUENCE [LARGE SCALE GENOMIC DNA]</scope>
    <source>
        <strain evidence="4 6">B108</strain>
    </source>
</reference>
<dbReference type="Gene3D" id="1.10.357.10">
    <property type="entry name" value="Tetracycline Repressor, domain 2"/>
    <property type="match status" value="1"/>
</dbReference>
<dbReference type="EMBL" id="LAXI01000065">
    <property type="protein sequence ID" value="KRS10904.1"/>
    <property type="molecule type" value="Genomic_DNA"/>
</dbReference>
<dbReference type="OrthoDB" id="9816431at2"/>
<dbReference type="SUPFAM" id="SSF48498">
    <property type="entry name" value="Tetracyclin repressor-like, C-terminal domain"/>
    <property type="match status" value="1"/>
</dbReference>
<feature type="DNA-binding region" description="H-T-H motif" evidence="2">
    <location>
        <begin position="26"/>
        <end position="45"/>
    </location>
</feature>
<dbReference type="InterPro" id="IPR009057">
    <property type="entry name" value="Homeodomain-like_sf"/>
</dbReference>
<protein>
    <submittedName>
        <fullName evidence="5">Pyrimidine utilization regulatory protein R</fullName>
    </submittedName>
    <submittedName>
        <fullName evidence="4">TetR family transcriptional regulator</fullName>
    </submittedName>
</protein>
<organism evidence="4 6">
    <name type="scientific">Roseovarius indicus</name>
    <dbReference type="NCBI Taxonomy" id="540747"/>
    <lineage>
        <taxon>Bacteria</taxon>
        <taxon>Pseudomonadati</taxon>
        <taxon>Pseudomonadota</taxon>
        <taxon>Alphaproteobacteria</taxon>
        <taxon>Rhodobacterales</taxon>
        <taxon>Roseobacteraceae</taxon>
        <taxon>Roseovarius</taxon>
    </lineage>
</organism>
<dbReference type="Proteomes" id="UP000325785">
    <property type="component" value="Plasmid pRIdsm_02"/>
</dbReference>
<evidence type="ECO:0000313" key="7">
    <source>
        <dbReference type="Proteomes" id="UP000325785"/>
    </source>
</evidence>
<dbReference type="Pfam" id="PF00440">
    <property type="entry name" value="TetR_N"/>
    <property type="match status" value="1"/>
</dbReference>
<dbReference type="GO" id="GO:0000976">
    <property type="term" value="F:transcription cis-regulatory region binding"/>
    <property type="evidence" value="ECO:0007669"/>
    <property type="project" value="TreeGrafter"/>
</dbReference>
<dbReference type="STRING" id="540747.SAMN04488031_1411"/>
<dbReference type="PATRIC" id="fig|540747.5.peg.5504"/>
<dbReference type="EMBL" id="CP031600">
    <property type="protein sequence ID" value="QEW29901.1"/>
    <property type="molecule type" value="Genomic_DNA"/>
</dbReference>
<dbReference type="SUPFAM" id="SSF46689">
    <property type="entry name" value="Homeodomain-like"/>
    <property type="match status" value="1"/>
</dbReference>
<dbReference type="KEGG" id="rid:RIdsm_05747"/>
<keyword evidence="5" id="KW-0614">Plasmid</keyword>
<keyword evidence="1 2" id="KW-0238">DNA-binding</keyword>
<dbReference type="Proteomes" id="UP000051401">
    <property type="component" value="Unassembled WGS sequence"/>
</dbReference>
<dbReference type="GO" id="GO:0003700">
    <property type="term" value="F:DNA-binding transcription factor activity"/>
    <property type="evidence" value="ECO:0007669"/>
    <property type="project" value="TreeGrafter"/>
</dbReference>
<name>A0A0T5NPM6_9RHOB</name>
<evidence type="ECO:0000313" key="4">
    <source>
        <dbReference type="EMBL" id="KRS10904.1"/>
    </source>
</evidence>
<evidence type="ECO:0000256" key="1">
    <source>
        <dbReference type="ARBA" id="ARBA00023125"/>
    </source>
</evidence>
<evidence type="ECO:0000259" key="3">
    <source>
        <dbReference type="PROSITE" id="PS50977"/>
    </source>
</evidence>
<gene>
    <name evidence="5" type="ORF">RIdsm_05747</name>
    <name evidence="4" type="ORF">XM52_28895</name>
</gene>
<geneLocation type="plasmid" evidence="5">
    <name>pRIdsm_02</name>
</geneLocation>
<geneLocation type="plasmid" evidence="7">
    <name>pridsm_02</name>
</geneLocation>
<dbReference type="InterPro" id="IPR050109">
    <property type="entry name" value="HTH-type_TetR-like_transc_reg"/>
</dbReference>